<dbReference type="PROSITE" id="PS51257">
    <property type="entry name" value="PROKAR_LIPOPROTEIN"/>
    <property type="match status" value="1"/>
</dbReference>
<dbReference type="Proteomes" id="UP000245133">
    <property type="component" value="Unassembled WGS sequence"/>
</dbReference>
<dbReference type="Pfam" id="PF03283">
    <property type="entry name" value="PAE"/>
    <property type="match status" value="1"/>
</dbReference>
<sequence>MKIRTSITVLSVVLSLASCKKEKDNDDKELLALGLLAALQTPYIGITPTRGSITIGGNANRTITYDPKCTGVSGNQTFKFYLKKGTSKNLLVNFMGGGACWDGKNCFGSNTTTYFNRMEILSELAVRLAFNGILEERNANNPFKDWNVLFIPYCSGDLFWGSKATTYTDPTTNTATTLQHRGFDNFLASIDYVSKTTDWKPGTGDKIFVTGQSAGAYGAIYNFPYIKEIFPNNEVNVLGDAGAGVIPTNFQAQGPVDKWGADANVPTWVGVSSTSFATIQLGDFYKQVANFYPSSRVAQYTTNFDGNQRYFFNVQKRIQANVSYTNSTDLWGKSDGSQVDDSTSCTWVTEARTNIITRSGQSSNFRYYIAGGDVHTITTSANFYTESSGGSSLLTWLRGMLANNSDWVNRDCKSIGNCSPPATASSPSGISCSF</sequence>
<evidence type="ECO:0000313" key="2">
    <source>
        <dbReference type="Proteomes" id="UP000245133"/>
    </source>
</evidence>
<dbReference type="SUPFAM" id="SSF53474">
    <property type="entry name" value="alpha/beta-Hydrolases"/>
    <property type="match status" value="1"/>
</dbReference>
<protein>
    <submittedName>
        <fullName evidence="1">Pectinacetylesterase domain protein</fullName>
    </submittedName>
</protein>
<dbReference type="PANTHER" id="PTHR21562">
    <property type="entry name" value="NOTUM-RELATED"/>
    <property type="match status" value="1"/>
</dbReference>
<accession>A0A2P2DVR8</accession>
<dbReference type="OrthoDB" id="9802991at2"/>
<gene>
    <name evidence="1" type="ORF">LPTSP4_02140</name>
</gene>
<dbReference type="InterPro" id="IPR029058">
    <property type="entry name" value="AB_hydrolase_fold"/>
</dbReference>
<organism evidence="1 2">
    <name type="scientific">Leptospira ryugenii</name>
    <dbReference type="NCBI Taxonomy" id="1917863"/>
    <lineage>
        <taxon>Bacteria</taxon>
        <taxon>Pseudomonadati</taxon>
        <taxon>Spirochaetota</taxon>
        <taxon>Spirochaetia</taxon>
        <taxon>Leptospirales</taxon>
        <taxon>Leptospiraceae</taxon>
        <taxon>Leptospira</taxon>
    </lineage>
</organism>
<comment type="caution">
    <text evidence="1">The sequence shown here is derived from an EMBL/GenBank/DDBJ whole genome shotgun (WGS) entry which is preliminary data.</text>
</comment>
<dbReference type="AlphaFoldDB" id="A0A2P2DVR8"/>
<dbReference type="GO" id="GO:0016787">
    <property type="term" value="F:hydrolase activity"/>
    <property type="evidence" value="ECO:0007669"/>
    <property type="project" value="InterPro"/>
</dbReference>
<dbReference type="PANTHER" id="PTHR21562:SF83">
    <property type="entry name" value="PECTIN ACETYLESTERASE 4"/>
    <property type="match status" value="1"/>
</dbReference>
<dbReference type="RefSeq" id="WP_108972831.1">
    <property type="nucleotide sequence ID" value="NZ_BFBB01000002.1"/>
</dbReference>
<dbReference type="EMBL" id="BFBB01000002">
    <property type="protein sequence ID" value="GBF48714.1"/>
    <property type="molecule type" value="Genomic_DNA"/>
</dbReference>
<evidence type="ECO:0000313" key="1">
    <source>
        <dbReference type="EMBL" id="GBF48714.1"/>
    </source>
</evidence>
<keyword evidence="2" id="KW-1185">Reference proteome</keyword>
<reference evidence="1 2" key="1">
    <citation type="submission" date="2018-02" db="EMBL/GenBank/DDBJ databases">
        <title>Novel Leptospira species isolated from soil and water in Japan.</title>
        <authorList>
            <person name="Nakao R."/>
            <person name="Masuzawa T."/>
        </authorList>
    </citation>
    <scope>NUCLEOTIDE SEQUENCE [LARGE SCALE GENOMIC DNA]</scope>
    <source>
        <strain evidence="1 2">YH101</strain>
    </source>
</reference>
<dbReference type="InterPro" id="IPR004963">
    <property type="entry name" value="PAE/NOTUM"/>
</dbReference>
<proteinExistence type="predicted"/>
<name>A0A2P2DVR8_9LEPT</name>